<protein>
    <submittedName>
        <fullName evidence="1">Uncharacterized protein</fullName>
    </submittedName>
</protein>
<dbReference type="EMBL" id="ABVL01000003">
    <property type="protein sequence ID" value="EDY21020.1"/>
    <property type="molecule type" value="Genomic_DNA"/>
</dbReference>
<dbReference type="RefSeq" id="WP_006978639.1">
    <property type="nucleotide sequence ID" value="NZ_ABVL01000003.1"/>
</dbReference>
<organism evidence="1 2">
    <name type="scientific">Chthoniobacter flavus Ellin428</name>
    <dbReference type="NCBI Taxonomy" id="497964"/>
    <lineage>
        <taxon>Bacteria</taxon>
        <taxon>Pseudomonadati</taxon>
        <taxon>Verrucomicrobiota</taxon>
        <taxon>Spartobacteria</taxon>
        <taxon>Chthoniobacterales</taxon>
        <taxon>Chthoniobacteraceae</taxon>
        <taxon>Chthoniobacter</taxon>
    </lineage>
</organism>
<dbReference type="AlphaFoldDB" id="B4CXM2"/>
<sequence length="205" mass="21713">MPISHANVLFGLDCASAPVRGSVPAENLLLKLNPALLPESEPAAIIIAAEAPILSDATISYQTLVHLRQPRASSLVFLTSAGETLAMALLAASLTLDGAEAGAFVLAYILESVSPAPVGARDYEAFAFLIHRVPPPDCAVLVAELKEGTSKSFAREVLSAAALQRIVEHARAARPLRQTTLLIGRAPGLDGEQKCHLLRLHEKEM</sequence>
<comment type="caution">
    <text evidence="1">The sequence shown here is derived from an EMBL/GenBank/DDBJ whole genome shotgun (WGS) entry which is preliminary data.</text>
</comment>
<reference evidence="1 2" key="1">
    <citation type="journal article" date="2011" name="J. Bacteriol.">
        <title>Genome sequence of Chthoniobacter flavus Ellin428, an aerobic heterotrophic soil bacterium.</title>
        <authorList>
            <person name="Kant R."/>
            <person name="van Passel M.W."/>
            <person name="Palva A."/>
            <person name="Lucas S."/>
            <person name="Lapidus A."/>
            <person name="Glavina Del Rio T."/>
            <person name="Dalin E."/>
            <person name="Tice H."/>
            <person name="Bruce D."/>
            <person name="Goodwin L."/>
            <person name="Pitluck S."/>
            <person name="Larimer F.W."/>
            <person name="Land M.L."/>
            <person name="Hauser L."/>
            <person name="Sangwan P."/>
            <person name="de Vos W.M."/>
            <person name="Janssen P.H."/>
            <person name="Smidt H."/>
        </authorList>
    </citation>
    <scope>NUCLEOTIDE SEQUENCE [LARGE SCALE GENOMIC DNA]</scope>
    <source>
        <strain evidence="1 2">Ellin428</strain>
    </source>
</reference>
<gene>
    <name evidence="1" type="ORF">CfE428DRAFT_1313</name>
</gene>
<keyword evidence="2" id="KW-1185">Reference proteome</keyword>
<dbReference type="STRING" id="497964.CfE428DRAFT_1313"/>
<dbReference type="Proteomes" id="UP000005824">
    <property type="component" value="Unassembled WGS sequence"/>
</dbReference>
<dbReference type="InParanoid" id="B4CXM2"/>
<accession>B4CXM2</accession>
<evidence type="ECO:0000313" key="1">
    <source>
        <dbReference type="EMBL" id="EDY21020.1"/>
    </source>
</evidence>
<name>B4CXM2_9BACT</name>
<proteinExistence type="predicted"/>
<evidence type="ECO:0000313" key="2">
    <source>
        <dbReference type="Proteomes" id="UP000005824"/>
    </source>
</evidence>